<dbReference type="PANTHER" id="PTHR34219:SF1">
    <property type="entry name" value="PEPSY DOMAIN-CONTAINING PROTEIN"/>
    <property type="match status" value="1"/>
</dbReference>
<feature type="transmembrane region" description="Helical" evidence="2">
    <location>
        <begin position="181"/>
        <end position="199"/>
    </location>
</feature>
<comment type="caution">
    <text evidence="4">The sequence shown here is derived from an EMBL/GenBank/DDBJ whole genome shotgun (WGS) entry which is preliminary data.</text>
</comment>
<gene>
    <name evidence="4" type="ORF">OSB52_10710</name>
</gene>
<keyword evidence="2" id="KW-0812">Transmembrane</keyword>
<feature type="transmembrane region" description="Helical" evidence="2">
    <location>
        <begin position="224"/>
        <end position="243"/>
    </location>
</feature>
<dbReference type="EMBL" id="JAPKFM010000009">
    <property type="protein sequence ID" value="MCX2964562.1"/>
    <property type="molecule type" value="Genomic_DNA"/>
</dbReference>
<feature type="transmembrane region" description="Helical" evidence="2">
    <location>
        <begin position="43"/>
        <end position="66"/>
    </location>
</feature>
<dbReference type="AlphaFoldDB" id="A0A9X3D4E1"/>
<dbReference type="InterPro" id="IPR005625">
    <property type="entry name" value="PepSY-ass_TM"/>
</dbReference>
<evidence type="ECO:0000313" key="4">
    <source>
        <dbReference type="EMBL" id="MCX2964562.1"/>
    </source>
</evidence>
<proteinExistence type="predicted"/>
<keyword evidence="2" id="KW-1133">Transmembrane helix</keyword>
<evidence type="ECO:0000313" key="5">
    <source>
        <dbReference type="Proteomes" id="UP001143347"/>
    </source>
</evidence>
<reference evidence="4" key="1">
    <citation type="submission" date="2022-10" db="EMBL/GenBank/DDBJ databases">
        <title>WGS of marine actinomycetes from Thailand.</title>
        <authorList>
            <person name="Thawai C."/>
        </authorList>
    </citation>
    <scope>NUCLEOTIDE SEQUENCE</scope>
    <source>
        <strain evidence="4">SW21</strain>
    </source>
</reference>
<evidence type="ECO:0000256" key="1">
    <source>
        <dbReference type="SAM" id="MobiDB-lite"/>
    </source>
</evidence>
<organism evidence="4 5">
    <name type="scientific">Gordonia aquimaris</name>
    <dbReference type="NCBI Taxonomy" id="2984863"/>
    <lineage>
        <taxon>Bacteria</taxon>
        <taxon>Bacillati</taxon>
        <taxon>Actinomycetota</taxon>
        <taxon>Actinomycetes</taxon>
        <taxon>Mycobacteriales</taxon>
        <taxon>Gordoniaceae</taxon>
        <taxon>Gordonia</taxon>
    </lineage>
</organism>
<dbReference type="Pfam" id="PF03413">
    <property type="entry name" value="PepSY"/>
    <property type="match status" value="1"/>
</dbReference>
<feature type="compositionally biased region" description="Pro residues" evidence="1">
    <location>
        <begin position="7"/>
        <end position="16"/>
    </location>
</feature>
<dbReference type="RefSeq" id="WP_266061622.1">
    <property type="nucleotide sequence ID" value="NZ_JAPKFM010000009.1"/>
</dbReference>
<dbReference type="Pfam" id="PF03929">
    <property type="entry name" value="PepSY_TM"/>
    <property type="match status" value="1"/>
</dbReference>
<keyword evidence="2" id="KW-0472">Membrane</keyword>
<evidence type="ECO:0000259" key="3">
    <source>
        <dbReference type="Pfam" id="PF03413"/>
    </source>
</evidence>
<keyword evidence="5" id="KW-1185">Reference proteome</keyword>
<feature type="region of interest" description="Disordered" evidence="1">
    <location>
        <begin position="267"/>
        <end position="296"/>
    </location>
</feature>
<feature type="region of interest" description="Disordered" evidence="1">
    <location>
        <begin position="1"/>
        <end position="27"/>
    </location>
</feature>
<dbReference type="InterPro" id="IPR025711">
    <property type="entry name" value="PepSY"/>
</dbReference>
<dbReference type="PANTHER" id="PTHR34219">
    <property type="entry name" value="IRON-REGULATED INNER MEMBRANE PROTEIN-RELATED"/>
    <property type="match status" value="1"/>
</dbReference>
<feature type="domain" description="PepSY" evidence="3">
    <location>
        <begin position="88"/>
        <end position="147"/>
    </location>
</feature>
<evidence type="ECO:0000256" key="2">
    <source>
        <dbReference type="SAM" id="Phobius"/>
    </source>
</evidence>
<feature type="transmembrane region" description="Helical" evidence="2">
    <location>
        <begin position="390"/>
        <end position="410"/>
    </location>
</feature>
<dbReference type="Proteomes" id="UP001143347">
    <property type="component" value="Unassembled WGS sequence"/>
</dbReference>
<protein>
    <submittedName>
        <fullName evidence="4">PepSY domain-containing protein</fullName>
    </submittedName>
</protein>
<name>A0A9X3D4E1_9ACTN</name>
<feature type="transmembrane region" description="Helical" evidence="2">
    <location>
        <begin position="455"/>
        <end position="473"/>
    </location>
</feature>
<sequence>MTATTPPEAPQPTPPRPEQRSGPTAVPNGAWNRWRPLLLRWHFYAGLLVGPFLLIAAVTGLLYSLVPQIDRAVYSHELTVDSVGDQRLPLSEQVAAARAAHPEGTVSSIRPAESPQDTTRVVLAVDDVPEDYGRTVFVDPYTGEVRGALTTFGQWMPVRAWFDAFHRNLHLGAFGRNYSELAASWLWFVSLAGLVLWVGHRRRTRKTRRLLVPDTKAPKRQRMLSWHGAIGIWLVIGLLALSASGLSWSRWTGANIADLRSAMSWTTPSPSTALTEEPAAQSGEHDHGTTGAETTGEADLTDIDGVYAAATSAGLGGPLVITPASDPESAWLVGENKRSFPESYDSVAVDPTTDQIVDRVDYADWPFMAKATSAFIGLHMGIYFGLINQIALAALAIGLITVIILGYVMWWRRRPTRSHRALATPPRRGALGELKPAEAVAVVAVVAVVSWYVPLFGLPLALFIAVDAAIGALRNRRSAQADKQANSEQEVRA</sequence>
<accession>A0A9X3D4E1</accession>